<dbReference type="InterPro" id="IPR052159">
    <property type="entry name" value="Competence_DNA_uptake"/>
</dbReference>
<dbReference type="InterPro" id="IPR001279">
    <property type="entry name" value="Metallo-B-lactamas"/>
</dbReference>
<keyword evidence="2" id="KW-0472">Membrane</keyword>
<dbReference type="PATRIC" id="fig|29343.3.peg.823"/>
<feature type="region of interest" description="Disordered" evidence="1">
    <location>
        <begin position="92"/>
        <end position="131"/>
    </location>
</feature>
<feature type="compositionally biased region" description="Low complexity" evidence="1">
    <location>
        <begin position="92"/>
        <end position="130"/>
    </location>
</feature>
<keyword evidence="2" id="KW-1133">Transmembrane helix</keyword>
<proteinExistence type="predicted"/>
<reference evidence="5" key="1">
    <citation type="submission" date="2014-07" db="EMBL/GenBank/DDBJ databases">
        <authorList>
            <person name="Wibberg D."/>
        </authorList>
    </citation>
    <scope>NUCLEOTIDE SEQUENCE [LARGE SCALE GENOMIC DNA]</scope>
    <source>
        <strain evidence="5">DG5</strain>
    </source>
</reference>
<sequence>MKILKSAVLWFTSIICGILTLTGLCSMPSSAGLLSFIIPAILLNPVIRKLAAKKKFYIKKSTTIAAVIAPLIITIVFACIFPAQTDKENTLTTKTSSAIKSATSSSETSSSSAPAQSSSQTTDTATESSAPASNAKLKVHYLDVGQGDSEFLELPNGQTMLIDAGVQERGAGIVSYIKGLGYNKIDYIICTHPHADHIGGMTEVVNSFAIGKIYMPRTSSSDTPTTKVYKNLLSAIKNKGLKINTAKSGVTVVDTGSLSIKMIAPNGTNYGDLNQYSAVLMLQYGNIKFLFMGDAGNVSENEITANVKADVIKVGHHGSKTSTGASFIKKVSPKYAIIEVGKGNSYGHPTAQCLKRLQSVGAKVYRTDEYGTIIFTSDGNVITVNKNASSIKENAP</sequence>
<dbReference type="CDD" id="cd07731">
    <property type="entry name" value="ComA-like_MBL-fold"/>
    <property type="match status" value="1"/>
</dbReference>
<feature type="domain" description="Metallo-beta-lactamase" evidence="3">
    <location>
        <begin position="146"/>
        <end position="342"/>
    </location>
</feature>
<dbReference type="Proteomes" id="UP000032431">
    <property type="component" value="Chromosome I"/>
</dbReference>
<feature type="transmembrane region" description="Helical" evidence="2">
    <location>
        <begin position="30"/>
        <end position="51"/>
    </location>
</feature>
<dbReference type="Gene3D" id="3.60.15.10">
    <property type="entry name" value="Ribonuclease Z/Hydroxyacylglutathione hydrolase-like"/>
    <property type="match status" value="1"/>
</dbReference>
<dbReference type="InterPro" id="IPR035681">
    <property type="entry name" value="ComA-like_MBL"/>
</dbReference>
<evidence type="ECO:0000256" key="2">
    <source>
        <dbReference type="SAM" id="Phobius"/>
    </source>
</evidence>
<accession>A0A078KN94</accession>
<evidence type="ECO:0000256" key="1">
    <source>
        <dbReference type="SAM" id="MobiDB-lite"/>
    </source>
</evidence>
<dbReference type="SMART" id="SM00849">
    <property type="entry name" value="Lactamase_B"/>
    <property type="match status" value="1"/>
</dbReference>
<dbReference type="EMBL" id="LM995447">
    <property type="protein sequence ID" value="CDZ23913.1"/>
    <property type="molecule type" value="Genomic_DNA"/>
</dbReference>
<dbReference type="PANTHER" id="PTHR30619:SF7">
    <property type="entry name" value="BETA-LACTAMASE DOMAIN PROTEIN"/>
    <property type="match status" value="1"/>
</dbReference>
<dbReference type="InterPro" id="IPR036866">
    <property type="entry name" value="RibonucZ/Hydroxyglut_hydro"/>
</dbReference>
<dbReference type="SUPFAM" id="SSF56281">
    <property type="entry name" value="Metallo-hydrolase/oxidoreductase"/>
    <property type="match status" value="1"/>
</dbReference>
<dbReference type="AlphaFoldDB" id="A0A078KN94"/>
<gene>
    <name evidence="4" type="ORF">CCDG5_0784</name>
</gene>
<protein>
    <recommendedName>
        <fullName evidence="3">Metallo-beta-lactamase domain-containing protein</fullName>
    </recommendedName>
</protein>
<dbReference type="KEGG" id="ccel:CCDG5_0784"/>
<evidence type="ECO:0000259" key="3">
    <source>
        <dbReference type="SMART" id="SM00849"/>
    </source>
</evidence>
<organism evidence="4 5">
    <name type="scientific">[Clostridium] cellulosi</name>
    <dbReference type="NCBI Taxonomy" id="29343"/>
    <lineage>
        <taxon>Bacteria</taxon>
        <taxon>Bacillati</taxon>
        <taxon>Bacillota</taxon>
        <taxon>Clostridia</taxon>
        <taxon>Eubacteriales</taxon>
        <taxon>Oscillospiraceae</taxon>
        <taxon>Oscillospiraceae incertae sedis</taxon>
    </lineage>
</organism>
<dbReference type="PANTHER" id="PTHR30619">
    <property type="entry name" value="DNA INTERNALIZATION/COMPETENCE PROTEIN COMEC/REC2"/>
    <property type="match status" value="1"/>
</dbReference>
<evidence type="ECO:0000313" key="5">
    <source>
        <dbReference type="Proteomes" id="UP000032431"/>
    </source>
</evidence>
<dbReference type="STRING" id="29343.CCDG5_0784"/>
<name>A0A078KN94_9FIRM</name>
<dbReference type="HOGENOM" id="CLU_010363_0_2_9"/>
<keyword evidence="5" id="KW-1185">Reference proteome</keyword>
<feature type="transmembrane region" description="Helical" evidence="2">
    <location>
        <begin position="7"/>
        <end position="24"/>
    </location>
</feature>
<dbReference type="Pfam" id="PF00753">
    <property type="entry name" value="Lactamase_B"/>
    <property type="match status" value="1"/>
</dbReference>
<keyword evidence="2" id="KW-0812">Transmembrane</keyword>
<evidence type="ECO:0000313" key="4">
    <source>
        <dbReference type="EMBL" id="CDZ23913.1"/>
    </source>
</evidence>
<feature type="transmembrane region" description="Helical" evidence="2">
    <location>
        <begin position="63"/>
        <end position="83"/>
    </location>
</feature>